<dbReference type="AlphaFoldDB" id="A0A1Z4GGW7"/>
<dbReference type="InterPro" id="IPR054501">
    <property type="entry name" value="NCH2"/>
</dbReference>
<accession>A0A1Z4GGW7</accession>
<reference evidence="3 4" key="1">
    <citation type="submission" date="2017-06" db="EMBL/GenBank/DDBJ databases">
        <title>Genome sequencing of cyanobaciteial culture collection at National Institute for Environmental Studies (NIES).</title>
        <authorList>
            <person name="Hirose Y."/>
            <person name="Shimura Y."/>
            <person name="Fujisawa T."/>
            <person name="Nakamura Y."/>
            <person name="Kawachi M."/>
        </authorList>
    </citation>
    <scope>NUCLEOTIDE SEQUENCE [LARGE SCALE GENOMIC DNA]</scope>
    <source>
        <strain evidence="3 4">NIES-21</strain>
    </source>
</reference>
<dbReference type="Gene3D" id="3.40.50.300">
    <property type="entry name" value="P-loop containing nucleotide triphosphate hydrolases"/>
    <property type="match status" value="1"/>
</dbReference>
<dbReference type="PANTHER" id="PTHR46844:SF1">
    <property type="entry name" value="SLR5058 PROTEIN"/>
    <property type="match status" value="1"/>
</dbReference>
<dbReference type="SUPFAM" id="SSF52540">
    <property type="entry name" value="P-loop containing nucleoside triphosphate hydrolases"/>
    <property type="match status" value="1"/>
</dbReference>
<dbReference type="GO" id="GO:0003677">
    <property type="term" value="F:DNA binding"/>
    <property type="evidence" value="ECO:0007669"/>
    <property type="project" value="InterPro"/>
</dbReference>
<name>A0A1Z4GGW7_9CYAN</name>
<dbReference type="InterPro" id="IPR010982">
    <property type="entry name" value="Lambda_DNA-bd_dom_sf"/>
</dbReference>
<dbReference type="PANTHER" id="PTHR46844">
    <property type="entry name" value="SLR5058 PROTEIN"/>
    <property type="match status" value="1"/>
</dbReference>
<dbReference type="OrthoDB" id="448481at2"/>
<dbReference type="SUPFAM" id="SSF47413">
    <property type="entry name" value="lambda repressor-like DNA-binding domains"/>
    <property type="match status" value="1"/>
</dbReference>
<sequence>MTSQGLRASLEGIRAAKTALTDKTLSQHKLAIALGITRQPVSKFFAGEPVSRSCFVQICQHLGLSWQKIAGLPEDITSELTTTSHRNNRDLNILVQEIRQKRQDKIQDQCGTLQMLDIAQAIPLVDIYTTVYVLEKITSQRWLEIGDLLKEFCFESGFERLVKDQVSQKLSGLEAVLLYSKLMVLGKPAIGKTTFLKYLAVECNKGELQPNLVAIFISLKDFADDFKDNSDFNLLKYISQEFLSCGIESESTLSLLIAGKMLILLDGLDEVQVEEVNQVNKEIRRFCQTYYKNKFVISCRIAAQKYKFPGFTEIEIADFDMQQAEAFVKNWFVAVAHESREDGEAIGNLFIHQLNLPENKQFRELAIIPILLHLICLFFQAKSEFTFKPAKLYEQALNILLSRWDETKGIQRHLVGCNLNLANVKKLLAQIAAITFEQSNYFFEEEIIQTLIVQCLTKDNEYFRSSSELLNQQAQYGAKFMKLLEVNYGVLVERSQGIYSFSHLALQEYLTAKNIVLNYQEQSINQLINHITDKRWKNVFLLTVSMLPDAETMLRLMKQKIDILVAHDQKIQDFLLWLHQKSNSVTTQYKSGAIRAFYIVCVGRSLEVFLKGSNFPQHQVFCHSSSYGLERAMIGNLAFNPELAIDEFLTSTFACAGELEFACNYILNDAIVFDYDHALNIAFDKALNLVVEPKFKQFLHNLKKQLPNAQSNPYKFRKWWIEHGKFWNENFRELLVKYRNICHDWQLSKQQIELLQQYYMANKLLINCLNTANNIRPAIRHDIEEKLLLATTQIKQ</sequence>
<gene>
    <name evidence="3" type="ORF">NIES21_25860</name>
</gene>
<proteinExistence type="predicted"/>
<dbReference type="Pfam" id="PF05729">
    <property type="entry name" value="NACHT"/>
    <property type="match status" value="1"/>
</dbReference>
<evidence type="ECO:0000313" key="4">
    <source>
        <dbReference type="Proteomes" id="UP000218287"/>
    </source>
</evidence>
<evidence type="ECO:0000259" key="2">
    <source>
        <dbReference type="Pfam" id="PF22727"/>
    </source>
</evidence>
<evidence type="ECO:0000259" key="1">
    <source>
        <dbReference type="Pfam" id="PF05729"/>
    </source>
</evidence>
<feature type="domain" description="NACHT" evidence="1">
    <location>
        <begin position="182"/>
        <end position="332"/>
    </location>
</feature>
<keyword evidence="4" id="KW-1185">Reference proteome</keyword>
<feature type="domain" description="NACHT conflict system C-terminal helical" evidence="2">
    <location>
        <begin position="695"/>
        <end position="789"/>
    </location>
</feature>
<protein>
    <submittedName>
        <fullName evidence="3">Putative signal transduction protein containing Nacht domain</fullName>
    </submittedName>
</protein>
<organism evidence="3 4">
    <name type="scientific">Anabaenopsis circularis NIES-21</name>
    <dbReference type="NCBI Taxonomy" id="1085406"/>
    <lineage>
        <taxon>Bacteria</taxon>
        <taxon>Bacillati</taxon>
        <taxon>Cyanobacteriota</taxon>
        <taxon>Cyanophyceae</taxon>
        <taxon>Nostocales</taxon>
        <taxon>Nodulariaceae</taxon>
        <taxon>Anabaenopsis</taxon>
    </lineage>
</organism>
<dbReference type="InterPro" id="IPR027417">
    <property type="entry name" value="P-loop_NTPase"/>
</dbReference>
<dbReference type="EMBL" id="AP018174">
    <property type="protein sequence ID" value="BAY16754.1"/>
    <property type="molecule type" value="Genomic_DNA"/>
</dbReference>
<dbReference type="InterPro" id="IPR007111">
    <property type="entry name" value="NACHT_NTPase"/>
</dbReference>
<dbReference type="Pfam" id="PF22727">
    <property type="entry name" value="NCH2"/>
    <property type="match status" value="1"/>
</dbReference>
<evidence type="ECO:0000313" key="3">
    <source>
        <dbReference type="EMBL" id="BAY16754.1"/>
    </source>
</evidence>
<dbReference type="Proteomes" id="UP000218287">
    <property type="component" value="Chromosome"/>
</dbReference>